<dbReference type="Proteomes" id="UP000281431">
    <property type="component" value="Unassembled WGS sequence"/>
</dbReference>
<comment type="similarity">
    <text evidence="1 2">Belongs to the cytochrome P450 family.</text>
</comment>
<keyword evidence="2" id="KW-0560">Oxidoreductase</keyword>
<organism evidence="3 4">
    <name type="scientific">Natrarchaeobius chitinivorans</name>
    <dbReference type="NCBI Taxonomy" id="1679083"/>
    <lineage>
        <taxon>Archaea</taxon>
        <taxon>Methanobacteriati</taxon>
        <taxon>Methanobacteriota</taxon>
        <taxon>Stenosarchaea group</taxon>
        <taxon>Halobacteria</taxon>
        <taxon>Halobacteriales</taxon>
        <taxon>Natrialbaceae</taxon>
        <taxon>Natrarchaeobius</taxon>
    </lineage>
</organism>
<reference evidence="3 4" key="1">
    <citation type="submission" date="2018-10" db="EMBL/GenBank/DDBJ databases">
        <title>Natrarchaeobius chitinivorans gen. nov., sp. nov., and Natrarchaeobius haloalkaliphilus sp. nov., alkaliphilic, chitin-utilizing haloarchaea from hypersaline alkaline lakes.</title>
        <authorList>
            <person name="Sorokin D.Y."/>
            <person name="Elcheninov A.G."/>
            <person name="Kostrikina N.A."/>
            <person name="Bale N.J."/>
            <person name="Sinninghe Damste J.S."/>
            <person name="Khijniak T.V."/>
            <person name="Kublanov I.V."/>
            <person name="Toshchakov S.V."/>
        </authorList>
    </citation>
    <scope>NUCLEOTIDE SEQUENCE [LARGE SCALE GENOMIC DNA]</scope>
    <source>
        <strain evidence="3 4">AArcht7</strain>
    </source>
</reference>
<protein>
    <submittedName>
        <fullName evidence="3">Cytochrome P450</fullName>
    </submittedName>
</protein>
<keyword evidence="4" id="KW-1185">Reference proteome</keyword>
<name>A0A3N6PGF4_NATCH</name>
<dbReference type="PANTHER" id="PTHR46696">
    <property type="entry name" value="P450, PUTATIVE (EUROFUNG)-RELATED"/>
    <property type="match status" value="1"/>
</dbReference>
<dbReference type="GO" id="GO:0036199">
    <property type="term" value="F:cholest-4-en-3-one 26-monooxygenase activity"/>
    <property type="evidence" value="ECO:0007669"/>
    <property type="project" value="TreeGrafter"/>
</dbReference>
<keyword evidence="2" id="KW-0408">Iron</keyword>
<evidence type="ECO:0000313" key="4">
    <source>
        <dbReference type="Proteomes" id="UP000281431"/>
    </source>
</evidence>
<dbReference type="EMBL" id="REFZ01000009">
    <property type="protein sequence ID" value="RQG99349.1"/>
    <property type="molecule type" value="Genomic_DNA"/>
</dbReference>
<evidence type="ECO:0000313" key="3">
    <source>
        <dbReference type="EMBL" id="RQG99349.1"/>
    </source>
</evidence>
<sequence length="69" mass="7596">MLDRRPTHHVAFGHGTHFCLGASLARLIARTTLDVLLERFEEVTVHRDQAKPTGSMLVYGPSTLPVTVA</sequence>
<dbReference type="PROSITE" id="PS00086">
    <property type="entry name" value="CYTOCHROME_P450"/>
    <property type="match status" value="1"/>
</dbReference>
<accession>A0A3N6PGF4</accession>
<gene>
    <name evidence="3" type="ORF">EA472_14065</name>
</gene>
<dbReference type="OrthoDB" id="40089at2157"/>
<keyword evidence="2" id="KW-0479">Metal-binding</keyword>
<proteinExistence type="inferred from homology"/>
<dbReference type="AlphaFoldDB" id="A0A3N6PGF4"/>
<keyword evidence="2" id="KW-0503">Monooxygenase</keyword>
<keyword evidence="2" id="KW-0349">Heme</keyword>
<dbReference type="GO" id="GO:0020037">
    <property type="term" value="F:heme binding"/>
    <property type="evidence" value="ECO:0007669"/>
    <property type="project" value="InterPro"/>
</dbReference>
<evidence type="ECO:0000256" key="1">
    <source>
        <dbReference type="ARBA" id="ARBA00010617"/>
    </source>
</evidence>
<dbReference type="InterPro" id="IPR036396">
    <property type="entry name" value="Cyt_P450_sf"/>
</dbReference>
<dbReference type="GO" id="GO:0006707">
    <property type="term" value="P:cholesterol catabolic process"/>
    <property type="evidence" value="ECO:0007669"/>
    <property type="project" value="TreeGrafter"/>
</dbReference>
<dbReference type="SUPFAM" id="SSF48264">
    <property type="entry name" value="Cytochrome P450"/>
    <property type="match status" value="1"/>
</dbReference>
<dbReference type="PANTHER" id="PTHR46696:SF4">
    <property type="entry name" value="BIOTIN BIOSYNTHESIS CYTOCHROME P450"/>
    <property type="match status" value="1"/>
</dbReference>
<dbReference type="InterPro" id="IPR017972">
    <property type="entry name" value="Cyt_P450_CS"/>
</dbReference>
<dbReference type="Gene3D" id="1.10.630.10">
    <property type="entry name" value="Cytochrome P450"/>
    <property type="match status" value="1"/>
</dbReference>
<dbReference type="Pfam" id="PF00067">
    <property type="entry name" value="p450"/>
    <property type="match status" value="1"/>
</dbReference>
<dbReference type="GO" id="GO:0008395">
    <property type="term" value="F:steroid hydroxylase activity"/>
    <property type="evidence" value="ECO:0007669"/>
    <property type="project" value="TreeGrafter"/>
</dbReference>
<comment type="caution">
    <text evidence="3">The sequence shown here is derived from an EMBL/GenBank/DDBJ whole genome shotgun (WGS) entry which is preliminary data.</text>
</comment>
<dbReference type="GO" id="GO:0005506">
    <property type="term" value="F:iron ion binding"/>
    <property type="evidence" value="ECO:0007669"/>
    <property type="project" value="InterPro"/>
</dbReference>
<evidence type="ECO:0000256" key="2">
    <source>
        <dbReference type="RuleBase" id="RU000461"/>
    </source>
</evidence>
<dbReference type="InterPro" id="IPR001128">
    <property type="entry name" value="Cyt_P450"/>
</dbReference>